<dbReference type="Proteomes" id="UP000257109">
    <property type="component" value="Unassembled WGS sequence"/>
</dbReference>
<evidence type="ECO:0000313" key="1">
    <source>
        <dbReference type="EMBL" id="RDX95399.1"/>
    </source>
</evidence>
<evidence type="ECO:0008006" key="3">
    <source>
        <dbReference type="Google" id="ProtNLM"/>
    </source>
</evidence>
<reference evidence="1" key="1">
    <citation type="submission" date="2018-05" db="EMBL/GenBank/DDBJ databases">
        <title>Draft genome of Mucuna pruriens seed.</title>
        <authorList>
            <person name="Nnadi N.E."/>
            <person name="Vos R."/>
            <person name="Hasami M.H."/>
            <person name="Devisetty U.K."/>
            <person name="Aguiy J.C."/>
        </authorList>
    </citation>
    <scope>NUCLEOTIDE SEQUENCE [LARGE SCALE GENOMIC DNA]</scope>
    <source>
        <strain evidence="1">JCA_2017</strain>
    </source>
</reference>
<dbReference type="EMBL" id="QJKJ01004140">
    <property type="protein sequence ID" value="RDX95399.1"/>
    <property type="molecule type" value="Genomic_DNA"/>
</dbReference>
<feature type="non-terminal residue" evidence="1">
    <location>
        <position position="1"/>
    </location>
</feature>
<dbReference type="OrthoDB" id="1713899at2759"/>
<evidence type="ECO:0000313" key="2">
    <source>
        <dbReference type="Proteomes" id="UP000257109"/>
    </source>
</evidence>
<sequence length="113" mass="12815">MRTLGSTRKRILRKEFKTSQKVLLFRSRLRLIASKLRFRWDGPFVVTNVFPYGAVEVRGEASNHTFKVNGHKLKPYHEGLNLSSTMGEVEIITLVEPVIPEDPPEVVPNSPSA</sequence>
<proteinExistence type="predicted"/>
<comment type="caution">
    <text evidence="1">The sequence shown here is derived from an EMBL/GenBank/DDBJ whole genome shotgun (WGS) entry which is preliminary data.</text>
</comment>
<keyword evidence="2" id="KW-1185">Reference proteome</keyword>
<gene>
    <name evidence="1" type="ORF">CR513_22099</name>
</gene>
<accession>A0A371GY37</accession>
<name>A0A371GY37_MUCPR</name>
<protein>
    <recommendedName>
        <fullName evidence="3">Reverse transcriptase domain-containing protein</fullName>
    </recommendedName>
</protein>
<organism evidence="1 2">
    <name type="scientific">Mucuna pruriens</name>
    <name type="common">Velvet bean</name>
    <name type="synonym">Dolichos pruriens</name>
    <dbReference type="NCBI Taxonomy" id="157652"/>
    <lineage>
        <taxon>Eukaryota</taxon>
        <taxon>Viridiplantae</taxon>
        <taxon>Streptophyta</taxon>
        <taxon>Embryophyta</taxon>
        <taxon>Tracheophyta</taxon>
        <taxon>Spermatophyta</taxon>
        <taxon>Magnoliopsida</taxon>
        <taxon>eudicotyledons</taxon>
        <taxon>Gunneridae</taxon>
        <taxon>Pentapetalae</taxon>
        <taxon>rosids</taxon>
        <taxon>fabids</taxon>
        <taxon>Fabales</taxon>
        <taxon>Fabaceae</taxon>
        <taxon>Papilionoideae</taxon>
        <taxon>50 kb inversion clade</taxon>
        <taxon>NPAAA clade</taxon>
        <taxon>indigoferoid/millettioid clade</taxon>
        <taxon>Phaseoleae</taxon>
        <taxon>Mucuna</taxon>
    </lineage>
</organism>
<dbReference type="AlphaFoldDB" id="A0A371GY37"/>